<protein>
    <submittedName>
        <fullName evidence="12">Chemotaxis protein</fullName>
    </submittedName>
    <submittedName>
        <fullName evidence="11">PAS domain-containing protein</fullName>
    </submittedName>
</protein>
<keyword evidence="2" id="KW-0997">Cell inner membrane</keyword>
<dbReference type="PANTHER" id="PTHR32089">
    <property type="entry name" value="METHYL-ACCEPTING CHEMOTAXIS PROTEIN MCPB"/>
    <property type="match status" value="1"/>
</dbReference>
<dbReference type="PROSITE" id="PS50112">
    <property type="entry name" value="PAS"/>
    <property type="match status" value="1"/>
</dbReference>
<dbReference type="PRINTS" id="PR00260">
    <property type="entry name" value="CHEMTRNSDUCR"/>
</dbReference>
<dbReference type="InterPro" id="IPR001610">
    <property type="entry name" value="PAC"/>
</dbReference>
<dbReference type="Pfam" id="PF12729">
    <property type="entry name" value="4HB_MCP_1"/>
    <property type="match status" value="1"/>
</dbReference>
<dbReference type="PANTHER" id="PTHR32089:SF112">
    <property type="entry name" value="LYSOZYME-LIKE PROTEIN-RELATED"/>
    <property type="match status" value="1"/>
</dbReference>
<feature type="domain" description="T-SNARE coiled-coil homology" evidence="10">
    <location>
        <begin position="585"/>
        <end position="647"/>
    </location>
</feature>
<comment type="caution">
    <text evidence="11">The sequence shown here is derived from an EMBL/GenBank/DDBJ whole genome shotgun (WGS) entry which is preliminary data.</text>
</comment>
<evidence type="ECO:0000313" key="12">
    <source>
        <dbReference type="EMBL" id="PKR51123.1"/>
    </source>
</evidence>
<gene>
    <name evidence="12" type="ORF">CU041_06250</name>
    <name evidence="11" type="ORF">JF547_12125</name>
</gene>
<dbReference type="Pfam" id="PF08447">
    <property type="entry name" value="PAS_3"/>
    <property type="match status" value="1"/>
</dbReference>
<dbReference type="Gene3D" id="6.10.340.10">
    <property type="match status" value="1"/>
</dbReference>
<evidence type="ECO:0000259" key="10">
    <source>
        <dbReference type="PROSITE" id="PS50192"/>
    </source>
</evidence>
<dbReference type="SMART" id="SM00086">
    <property type="entry name" value="PAC"/>
    <property type="match status" value="1"/>
</dbReference>
<dbReference type="InterPro" id="IPR013655">
    <property type="entry name" value="PAS_fold_3"/>
</dbReference>
<dbReference type="InterPro" id="IPR000014">
    <property type="entry name" value="PAS"/>
</dbReference>
<dbReference type="AlphaFoldDB" id="A0A8I1M8Q0"/>
<comment type="subcellular location">
    <subcellularLocation>
        <location evidence="1">Cell inner membrane</location>
        <topology evidence="1">Multi-pass membrane protein</topology>
    </subcellularLocation>
</comment>
<evidence type="ECO:0000256" key="2">
    <source>
        <dbReference type="ARBA" id="ARBA00022519"/>
    </source>
</evidence>
<evidence type="ECO:0000313" key="14">
    <source>
        <dbReference type="Proteomes" id="UP000664405"/>
    </source>
</evidence>
<evidence type="ECO:0000313" key="11">
    <source>
        <dbReference type="EMBL" id="MBN8197206.1"/>
    </source>
</evidence>
<feature type="transmembrane region" description="Helical" evidence="7">
    <location>
        <begin position="165"/>
        <end position="185"/>
    </location>
</feature>
<sequence>MRDNGPVTNREVLMKDKDILVSKTDSGGKITFTNKSFVEISGFTEEELLGSPHNIVRHSDMPKEAFANLWQTIKAGLPWQGLVKNRAKNGDHYWVRANVTPTVENGKIAGFISIRTKPTDEEKKTAERVYTNMRAGKAKDVSLEYGEITHKAKTPGFMSSIRGSLTAAFATMILLMMLLSGYGLYAEYQTEKNLENLYENRVKPLRLLKQISSDYSMSVIDASHKVRAGSMDWQQAIESIDTAKARINENLETYVKRELGPREAPVVQEIQKLLPAANGVMDRLRQAMVAKDMAALDALVTDELYQNLDPVMQQVITLTVVQNEVASQRIASAEGAFLKAVIFEIAIFIAAVALTIAYGVWMTRRLTQPLKQMETHFNAIEANDTSYVINMPKVTDFKPAIQQLRGLHARLCYAKLEREENEAKANSQRVGALRGLAETVEQELQKVVQSIIDQTHRLNSAAGEMAGSSERVSENSESVAAAAHEALANAETVSGASEELAASIREITRQIEEATTLTAEANQAGESAEHTVNSLQDSVSKIGEVAELISDIAAQTNLLALNATIEAARAGDAGKGFAVVAQEVKNLANQTSKSTEEISRQLGEIQNVTSSVVSTVQQMTASIRRVDEVASNVAVNVRQQDDATQEIARNVVQTAEASNEVTEKIGHVASEAQDNLERAAQMNKIAEEVDESIAELRASLVRIVRTATPEVNRRKDPRYDVQLAVTVKIGGKSVRGQTIDLSVGGVKVSLAEPIPEGASGEIMIEGPNATLPFKVEHVLDTIANLDFAPSKIREEKIAPWIERKFGKKTAE</sequence>
<dbReference type="SUPFAM" id="SSF141371">
    <property type="entry name" value="PilZ domain-like"/>
    <property type="match status" value="1"/>
</dbReference>
<feature type="domain" description="PAS" evidence="9">
    <location>
        <begin position="25"/>
        <end position="50"/>
    </location>
</feature>
<dbReference type="Pfam" id="PF00015">
    <property type="entry name" value="MCPsignal"/>
    <property type="match status" value="1"/>
</dbReference>
<keyword evidence="2" id="KW-1003">Cell membrane</keyword>
<dbReference type="NCBIfam" id="TIGR00229">
    <property type="entry name" value="sensory_box"/>
    <property type="match status" value="1"/>
</dbReference>
<proteinExistence type="inferred from homology"/>
<keyword evidence="7" id="KW-1133">Transmembrane helix</keyword>
<keyword evidence="3 5" id="KW-0807">Transducer</keyword>
<evidence type="ECO:0000313" key="13">
    <source>
        <dbReference type="Proteomes" id="UP000233365"/>
    </source>
</evidence>
<dbReference type="SMART" id="SM00283">
    <property type="entry name" value="MA"/>
    <property type="match status" value="1"/>
</dbReference>
<comment type="similarity">
    <text evidence="4">Belongs to the methyl-accepting chemotaxis (MCP) protein family.</text>
</comment>
<dbReference type="SUPFAM" id="SSF55785">
    <property type="entry name" value="PYP-like sensor domain (PAS domain)"/>
    <property type="match status" value="1"/>
</dbReference>
<dbReference type="InterPro" id="IPR024478">
    <property type="entry name" value="HlyB_4HB_MCP"/>
</dbReference>
<dbReference type="GO" id="GO:0005886">
    <property type="term" value="C:plasma membrane"/>
    <property type="evidence" value="ECO:0007669"/>
    <property type="project" value="UniProtKB-SubCell"/>
</dbReference>
<evidence type="ECO:0000256" key="4">
    <source>
        <dbReference type="ARBA" id="ARBA00029447"/>
    </source>
</evidence>
<dbReference type="Proteomes" id="UP000233365">
    <property type="component" value="Unassembled WGS sequence"/>
</dbReference>
<keyword evidence="7" id="KW-0472">Membrane</keyword>
<dbReference type="EMBL" id="PGTS01000002">
    <property type="protein sequence ID" value="PKR51123.1"/>
    <property type="molecule type" value="Genomic_DNA"/>
</dbReference>
<evidence type="ECO:0000259" key="8">
    <source>
        <dbReference type="PROSITE" id="PS50111"/>
    </source>
</evidence>
<accession>A0A8I1M8Q0</accession>
<dbReference type="GO" id="GO:0006935">
    <property type="term" value="P:chemotaxis"/>
    <property type="evidence" value="ECO:0007669"/>
    <property type="project" value="InterPro"/>
</dbReference>
<dbReference type="GO" id="GO:0035438">
    <property type="term" value="F:cyclic-di-GMP binding"/>
    <property type="evidence" value="ECO:0007669"/>
    <property type="project" value="InterPro"/>
</dbReference>
<keyword evidence="13" id="KW-1185">Reference proteome</keyword>
<dbReference type="Pfam" id="PF07238">
    <property type="entry name" value="PilZ"/>
    <property type="match status" value="1"/>
</dbReference>
<dbReference type="EMBL" id="JAEKJW010000002">
    <property type="protein sequence ID" value="MBN8197206.1"/>
    <property type="molecule type" value="Genomic_DNA"/>
</dbReference>
<organism evidence="11 14">
    <name type="scientific">Thalassospira povalilytica</name>
    <dbReference type="NCBI Taxonomy" id="732237"/>
    <lineage>
        <taxon>Bacteria</taxon>
        <taxon>Pseudomonadati</taxon>
        <taxon>Pseudomonadota</taxon>
        <taxon>Alphaproteobacteria</taxon>
        <taxon>Rhodospirillales</taxon>
        <taxon>Thalassospiraceae</taxon>
        <taxon>Thalassospira</taxon>
    </lineage>
</organism>
<dbReference type="Gene3D" id="1.10.287.950">
    <property type="entry name" value="Methyl-accepting chemotaxis protein"/>
    <property type="match status" value="1"/>
</dbReference>
<dbReference type="Gene3D" id="3.30.450.20">
    <property type="entry name" value="PAS domain"/>
    <property type="match status" value="1"/>
</dbReference>
<dbReference type="Proteomes" id="UP000664405">
    <property type="component" value="Unassembled WGS sequence"/>
</dbReference>
<dbReference type="GO" id="GO:0007165">
    <property type="term" value="P:signal transduction"/>
    <property type="evidence" value="ECO:0007669"/>
    <property type="project" value="UniProtKB-KW"/>
</dbReference>
<dbReference type="InterPro" id="IPR009875">
    <property type="entry name" value="PilZ_domain"/>
</dbReference>
<dbReference type="PROSITE" id="PS50192">
    <property type="entry name" value="T_SNARE"/>
    <property type="match status" value="1"/>
</dbReference>
<dbReference type="InterPro" id="IPR004090">
    <property type="entry name" value="Chemotax_Me-accpt_rcpt"/>
</dbReference>
<feature type="coiled-coil region" evidence="6">
    <location>
        <begin position="497"/>
        <end position="524"/>
    </location>
</feature>
<evidence type="ECO:0000256" key="6">
    <source>
        <dbReference type="SAM" id="Coils"/>
    </source>
</evidence>
<evidence type="ECO:0000259" key="9">
    <source>
        <dbReference type="PROSITE" id="PS50112"/>
    </source>
</evidence>
<feature type="transmembrane region" description="Helical" evidence="7">
    <location>
        <begin position="336"/>
        <end position="361"/>
    </location>
</feature>
<feature type="domain" description="Methyl-accepting transducer" evidence="8">
    <location>
        <begin position="454"/>
        <end position="680"/>
    </location>
</feature>
<keyword evidence="7" id="KW-0812">Transmembrane</keyword>
<dbReference type="Gene3D" id="2.40.10.220">
    <property type="entry name" value="predicted glycosyltransferase like domains"/>
    <property type="match status" value="1"/>
</dbReference>
<dbReference type="GO" id="GO:0004888">
    <property type="term" value="F:transmembrane signaling receptor activity"/>
    <property type="evidence" value="ECO:0007669"/>
    <property type="project" value="InterPro"/>
</dbReference>
<dbReference type="PROSITE" id="PS50111">
    <property type="entry name" value="CHEMOTAXIS_TRANSDUC_2"/>
    <property type="match status" value="1"/>
</dbReference>
<evidence type="ECO:0000256" key="1">
    <source>
        <dbReference type="ARBA" id="ARBA00004429"/>
    </source>
</evidence>
<keyword evidence="6" id="KW-0175">Coiled coil</keyword>
<dbReference type="InterPro" id="IPR004089">
    <property type="entry name" value="MCPsignal_dom"/>
</dbReference>
<evidence type="ECO:0000256" key="5">
    <source>
        <dbReference type="PROSITE-ProRule" id="PRU00284"/>
    </source>
</evidence>
<reference evidence="12 13" key="1">
    <citation type="submission" date="2017-11" db="EMBL/GenBank/DDBJ databases">
        <title>Biodiversity and function of Thalassospira species in the particle-attached aromatic-hydrocarbon-degrading consortia from the surface seawater of the China South Sea.</title>
        <authorList>
            <person name="Dong C."/>
            <person name="Liu R."/>
            <person name="Shao Z."/>
        </authorList>
    </citation>
    <scope>NUCLEOTIDE SEQUENCE [LARGE SCALE GENOMIC DNA]</scope>
    <source>
        <strain evidence="12 13">139Z-12</strain>
    </source>
</reference>
<dbReference type="InterPro" id="IPR000727">
    <property type="entry name" value="T_SNARE_dom"/>
</dbReference>
<name>A0A8I1M8Q0_9PROT</name>
<reference evidence="11" key="2">
    <citation type="submission" date="2020-12" db="EMBL/GenBank/DDBJ databases">
        <title>Oil enriched cultivation method for isolating marine PHA-producing bacteria.</title>
        <authorList>
            <person name="Zheng W."/>
            <person name="Yu S."/>
            <person name="Huang Y."/>
        </authorList>
    </citation>
    <scope>NUCLEOTIDE SEQUENCE</scope>
    <source>
        <strain evidence="11">SY-2-3</strain>
    </source>
</reference>
<dbReference type="InterPro" id="IPR035965">
    <property type="entry name" value="PAS-like_dom_sf"/>
</dbReference>
<evidence type="ECO:0000256" key="3">
    <source>
        <dbReference type="ARBA" id="ARBA00023224"/>
    </source>
</evidence>
<evidence type="ECO:0000256" key="7">
    <source>
        <dbReference type="SAM" id="Phobius"/>
    </source>
</evidence>
<dbReference type="RefSeq" id="WP_101246165.1">
    <property type="nucleotide sequence ID" value="NZ_JAEKJW010000002.1"/>
</dbReference>
<dbReference type="CDD" id="cd00130">
    <property type="entry name" value="PAS"/>
    <property type="match status" value="1"/>
</dbReference>
<dbReference type="SUPFAM" id="SSF58104">
    <property type="entry name" value="Methyl-accepting chemotaxis protein (MCP) signaling domain"/>
    <property type="match status" value="1"/>
</dbReference>